<dbReference type="Pfam" id="PF17928">
    <property type="entry name" value="TetR_C_22"/>
    <property type="match status" value="1"/>
</dbReference>
<organism evidence="5 6">
    <name type="scientific">Microbulbifer yueqingensis</name>
    <dbReference type="NCBI Taxonomy" id="658219"/>
    <lineage>
        <taxon>Bacteria</taxon>
        <taxon>Pseudomonadati</taxon>
        <taxon>Pseudomonadota</taxon>
        <taxon>Gammaproteobacteria</taxon>
        <taxon>Cellvibrionales</taxon>
        <taxon>Microbulbiferaceae</taxon>
        <taxon>Microbulbifer</taxon>
    </lineage>
</organism>
<sequence>MSDTDQVTLGKRELALPRKPQRRNGREKYEKLLDTLESLLSEREASEITLADLSEAAGVPTASIYHFFPSKDAALTALAERYFDTNFRQDAFRPAATEYTSWQELVCLVSERALSYYQSNSSMQKLRFGPNATWAIRDLIMGNNQRLAEVMFEACSRSFLLPDSNDWHSRFLLAVGISDAFWAMSYSRYGRITGELVSESKRATIAYLKMYIGELLERRTG</sequence>
<dbReference type="InterPro" id="IPR041674">
    <property type="entry name" value="TetR_C_22"/>
</dbReference>
<evidence type="ECO:0000313" key="5">
    <source>
        <dbReference type="EMBL" id="SDJ93712.1"/>
    </source>
</evidence>
<dbReference type="Proteomes" id="UP000199305">
    <property type="component" value="Unassembled WGS sequence"/>
</dbReference>
<protein>
    <submittedName>
        <fullName evidence="5">Transcriptional regulator, TetR family</fullName>
    </submittedName>
</protein>
<feature type="domain" description="HTH tetR-type" evidence="4">
    <location>
        <begin position="26"/>
        <end position="86"/>
    </location>
</feature>
<accession>A0A1G8XSW1</accession>
<feature type="DNA-binding region" description="H-T-H motif" evidence="2">
    <location>
        <begin position="49"/>
        <end position="68"/>
    </location>
</feature>
<gene>
    <name evidence="5" type="ORF">SAMN05216212_1229</name>
</gene>
<dbReference type="InterPro" id="IPR001647">
    <property type="entry name" value="HTH_TetR"/>
</dbReference>
<dbReference type="RefSeq" id="WP_175453037.1">
    <property type="nucleotide sequence ID" value="NZ_FNFH01000002.1"/>
</dbReference>
<dbReference type="InterPro" id="IPR009057">
    <property type="entry name" value="Homeodomain-like_sf"/>
</dbReference>
<evidence type="ECO:0000259" key="4">
    <source>
        <dbReference type="PROSITE" id="PS50977"/>
    </source>
</evidence>
<keyword evidence="1 2" id="KW-0238">DNA-binding</keyword>
<dbReference type="Gene3D" id="1.10.357.10">
    <property type="entry name" value="Tetracycline Repressor, domain 2"/>
    <property type="match status" value="1"/>
</dbReference>
<proteinExistence type="predicted"/>
<evidence type="ECO:0000256" key="3">
    <source>
        <dbReference type="SAM" id="MobiDB-lite"/>
    </source>
</evidence>
<reference evidence="6" key="1">
    <citation type="submission" date="2016-10" db="EMBL/GenBank/DDBJ databases">
        <authorList>
            <person name="Varghese N."/>
            <person name="Submissions S."/>
        </authorList>
    </citation>
    <scope>NUCLEOTIDE SEQUENCE [LARGE SCALE GENOMIC DNA]</scope>
    <source>
        <strain evidence="6">CGMCC 1.10658</strain>
    </source>
</reference>
<evidence type="ECO:0000256" key="2">
    <source>
        <dbReference type="PROSITE-ProRule" id="PRU00335"/>
    </source>
</evidence>
<dbReference type="SUPFAM" id="SSF46689">
    <property type="entry name" value="Homeodomain-like"/>
    <property type="match status" value="1"/>
</dbReference>
<dbReference type="STRING" id="658219.SAMN05216212_1229"/>
<dbReference type="PROSITE" id="PS50977">
    <property type="entry name" value="HTH_TETR_2"/>
    <property type="match status" value="1"/>
</dbReference>
<name>A0A1G8XSW1_9GAMM</name>
<keyword evidence="6" id="KW-1185">Reference proteome</keyword>
<dbReference type="Pfam" id="PF00440">
    <property type="entry name" value="TetR_N"/>
    <property type="match status" value="1"/>
</dbReference>
<dbReference type="GO" id="GO:0003677">
    <property type="term" value="F:DNA binding"/>
    <property type="evidence" value="ECO:0007669"/>
    <property type="project" value="UniProtKB-UniRule"/>
</dbReference>
<feature type="region of interest" description="Disordered" evidence="3">
    <location>
        <begin position="1"/>
        <end position="23"/>
    </location>
</feature>
<dbReference type="EMBL" id="FNFH01000002">
    <property type="protein sequence ID" value="SDJ93712.1"/>
    <property type="molecule type" value="Genomic_DNA"/>
</dbReference>
<evidence type="ECO:0000256" key="1">
    <source>
        <dbReference type="ARBA" id="ARBA00023125"/>
    </source>
</evidence>
<dbReference type="AlphaFoldDB" id="A0A1G8XSW1"/>
<evidence type="ECO:0000313" key="6">
    <source>
        <dbReference type="Proteomes" id="UP000199305"/>
    </source>
</evidence>